<reference evidence="2" key="1">
    <citation type="submission" date="2021-03" db="EMBL/GenBank/DDBJ databases">
        <title>Draft genome sequence of rust myrtle Austropuccinia psidii MF-1, a brazilian biotype.</title>
        <authorList>
            <person name="Quecine M.C."/>
            <person name="Pachon D.M.R."/>
            <person name="Bonatelli M.L."/>
            <person name="Correr F.H."/>
            <person name="Franceschini L.M."/>
            <person name="Leite T.F."/>
            <person name="Margarido G.R.A."/>
            <person name="Almeida C.A."/>
            <person name="Ferrarezi J.A."/>
            <person name="Labate C.A."/>
        </authorList>
    </citation>
    <scope>NUCLEOTIDE SEQUENCE</scope>
    <source>
        <strain evidence="2">MF-1</strain>
    </source>
</reference>
<evidence type="ECO:0000313" key="3">
    <source>
        <dbReference type="Proteomes" id="UP000765509"/>
    </source>
</evidence>
<comment type="caution">
    <text evidence="2">The sequence shown here is derived from an EMBL/GenBank/DDBJ whole genome shotgun (WGS) entry which is preliminary data.</text>
</comment>
<feature type="compositionally biased region" description="Acidic residues" evidence="1">
    <location>
        <begin position="229"/>
        <end position="242"/>
    </location>
</feature>
<feature type="region of interest" description="Disordered" evidence="1">
    <location>
        <begin position="228"/>
        <end position="248"/>
    </location>
</feature>
<evidence type="ECO:0000256" key="1">
    <source>
        <dbReference type="SAM" id="MobiDB-lite"/>
    </source>
</evidence>
<sequence>MSLQPPANPTTPLVPAQAEGSSSSLPVGLLTEADLEQLKKLPADVLDTIRSKLVQLIDAIATFRLQLESSPLTPLTLPYPTLISKFLILLNHTEALSQALNTIVPSKPINKFELPSARAEREEREKWEDGPANTSILGNIAVAPRGLEGLEDGKEWIVGVLTRTKLAPEIEKAEQKLLSLLPPPPSSDPAPTVDSLCKHVRNLTKLHEQHILNCRSALHKARYARADPMDIDPTSDDDGDQESESKYDWKMRVEVDDEISHKLATINQGERAPGDDPIIKGLLGFMRDGRNPKSQAADGISK</sequence>
<accession>A0A9Q3IPH1</accession>
<dbReference type="Proteomes" id="UP000765509">
    <property type="component" value="Unassembled WGS sequence"/>
</dbReference>
<gene>
    <name evidence="2" type="ORF">O181_087322</name>
</gene>
<dbReference type="Gene3D" id="1.20.58.1710">
    <property type="match status" value="1"/>
</dbReference>
<name>A0A9Q3IPH1_9BASI</name>
<organism evidence="2 3">
    <name type="scientific">Austropuccinia psidii MF-1</name>
    <dbReference type="NCBI Taxonomy" id="1389203"/>
    <lineage>
        <taxon>Eukaryota</taxon>
        <taxon>Fungi</taxon>
        <taxon>Dikarya</taxon>
        <taxon>Basidiomycota</taxon>
        <taxon>Pucciniomycotina</taxon>
        <taxon>Pucciniomycetes</taxon>
        <taxon>Pucciniales</taxon>
        <taxon>Sphaerophragmiaceae</taxon>
        <taxon>Austropuccinia</taxon>
    </lineage>
</organism>
<feature type="region of interest" description="Disordered" evidence="1">
    <location>
        <begin position="267"/>
        <end position="302"/>
    </location>
</feature>
<protein>
    <recommendedName>
        <fullName evidence="4">Mediator of RNA polymerase II transcription subunit 8</fullName>
    </recommendedName>
</protein>
<evidence type="ECO:0000313" key="2">
    <source>
        <dbReference type="EMBL" id="MBW0547607.1"/>
    </source>
</evidence>
<feature type="region of interest" description="Disordered" evidence="1">
    <location>
        <begin position="1"/>
        <end position="22"/>
    </location>
</feature>
<dbReference type="EMBL" id="AVOT02052685">
    <property type="protein sequence ID" value="MBW0547607.1"/>
    <property type="molecule type" value="Genomic_DNA"/>
</dbReference>
<proteinExistence type="predicted"/>
<evidence type="ECO:0008006" key="4">
    <source>
        <dbReference type="Google" id="ProtNLM"/>
    </source>
</evidence>
<dbReference type="OrthoDB" id="5568181at2759"/>
<dbReference type="AlphaFoldDB" id="A0A9Q3IPH1"/>
<keyword evidence="3" id="KW-1185">Reference proteome</keyword>